<evidence type="ECO:0000313" key="2">
    <source>
        <dbReference type="Proteomes" id="UP001497535"/>
    </source>
</evidence>
<reference evidence="1" key="1">
    <citation type="submission" date="2023-11" db="EMBL/GenBank/DDBJ databases">
        <authorList>
            <person name="Poullet M."/>
        </authorList>
    </citation>
    <scope>NUCLEOTIDE SEQUENCE</scope>
    <source>
        <strain evidence="1">E1834</strain>
    </source>
</reference>
<organism evidence="1 2">
    <name type="scientific">Meloidogyne enterolobii</name>
    <name type="common">Root-knot nematode worm</name>
    <name type="synonym">Meloidogyne mayaguensis</name>
    <dbReference type="NCBI Taxonomy" id="390850"/>
    <lineage>
        <taxon>Eukaryota</taxon>
        <taxon>Metazoa</taxon>
        <taxon>Ecdysozoa</taxon>
        <taxon>Nematoda</taxon>
        <taxon>Chromadorea</taxon>
        <taxon>Rhabditida</taxon>
        <taxon>Tylenchina</taxon>
        <taxon>Tylenchomorpha</taxon>
        <taxon>Tylenchoidea</taxon>
        <taxon>Meloidogynidae</taxon>
        <taxon>Meloidogyninae</taxon>
        <taxon>Meloidogyne</taxon>
    </lineage>
</organism>
<sequence>MIKNHHASFHYSYPKELPVIKKNKFTQTDESCFGICELCMISNESLNEMLKEYCVKQKFPNCLINF</sequence>
<accession>A0ACB0XV64</accession>
<keyword evidence="2" id="KW-1185">Reference proteome</keyword>
<gene>
    <name evidence="1" type="ORF">MENTE1834_LOCUS3981</name>
</gene>
<proteinExistence type="predicted"/>
<dbReference type="EMBL" id="CAVMJV010000003">
    <property type="protein sequence ID" value="CAK5018899.1"/>
    <property type="molecule type" value="Genomic_DNA"/>
</dbReference>
<dbReference type="Proteomes" id="UP001497535">
    <property type="component" value="Unassembled WGS sequence"/>
</dbReference>
<protein>
    <submittedName>
        <fullName evidence="1">Uncharacterized protein</fullName>
    </submittedName>
</protein>
<name>A0ACB0XV64_MELEN</name>
<comment type="caution">
    <text evidence="1">The sequence shown here is derived from an EMBL/GenBank/DDBJ whole genome shotgun (WGS) entry which is preliminary data.</text>
</comment>
<evidence type="ECO:0000313" key="1">
    <source>
        <dbReference type="EMBL" id="CAK5018899.1"/>
    </source>
</evidence>